<evidence type="ECO:0000256" key="5">
    <source>
        <dbReference type="SAM" id="Phobius"/>
    </source>
</evidence>
<comment type="caution">
    <text evidence="6">The sequence shown here is derived from an EMBL/GenBank/DDBJ whole genome shotgun (WGS) entry which is preliminary data.</text>
</comment>
<keyword evidence="7" id="KW-1185">Reference proteome</keyword>
<feature type="transmembrane region" description="Helical" evidence="5">
    <location>
        <begin position="146"/>
        <end position="168"/>
    </location>
</feature>
<evidence type="ECO:0000256" key="4">
    <source>
        <dbReference type="ARBA" id="ARBA00023136"/>
    </source>
</evidence>
<gene>
    <name evidence="6" type="ORF">PENPOL_c001G03260</name>
</gene>
<evidence type="ECO:0000313" key="7">
    <source>
        <dbReference type="Proteomes" id="UP000191408"/>
    </source>
</evidence>
<name>A0A1V6P2T7_PENPO</name>
<dbReference type="Gene3D" id="3.40.50.300">
    <property type="entry name" value="P-loop containing nucleotide triphosphate hydrolases"/>
    <property type="match status" value="1"/>
</dbReference>
<reference evidence="7" key="1">
    <citation type="journal article" date="2017" name="Nat. Microbiol.">
        <title>Global analysis of biosynthetic gene clusters reveals vast potential of secondary metabolite production in Penicillium species.</title>
        <authorList>
            <person name="Nielsen J.C."/>
            <person name="Grijseels S."/>
            <person name="Prigent S."/>
            <person name="Ji B."/>
            <person name="Dainat J."/>
            <person name="Nielsen K.F."/>
            <person name="Frisvad J.C."/>
            <person name="Workman M."/>
            <person name="Nielsen J."/>
        </authorList>
    </citation>
    <scope>NUCLEOTIDE SEQUENCE [LARGE SCALE GENOMIC DNA]</scope>
    <source>
        <strain evidence="7">IBT 4502</strain>
    </source>
</reference>
<keyword evidence="3 5" id="KW-1133">Transmembrane helix</keyword>
<dbReference type="STRING" id="60169.A0A1V6P2T7"/>
<dbReference type="PANTHER" id="PTHR31465">
    <property type="entry name" value="PROTEIN RTA1-RELATED"/>
    <property type="match status" value="1"/>
</dbReference>
<evidence type="ECO:0000256" key="3">
    <source>
        <dbReference type="ARBA" id="ARBA00022989"/>
    </source>
</evidence>
<dbReference type="InterPro" id="IPR007568">
    <property type="entry name" value="RTA1"/>
</dbReference>
<dbReference type="Pfam" id="PF04479">
    <property type="entry name" value="RTA1"/>
    <property type="match status" value="2"/>
</dbReference>
<dbReference type="EMBL" id="MDYM01000001">
    <property type="protein sequence ID" value="OQD71275.1"/>
    <property type="molecule type" value="Genomic_DNA"/>
</dbReference>
<dbReference type="AlphaFoldDB" id="A0A1V6P2T7"/>
<comment type="subcellular location">
    <subcellularLocation>
        <location evidence="1">Membrane</location>
        <topology evidence="1">Multi-pass membrane protein</topology>
    </subcellularLocation>
</comment>
<evidence type="ECO:0000256" key="1">
    <source>
        <dbReference type="ARBA" id="ARBA00004141"/>
    </source>
</evidence>
<dbReference type="OrthoDB" id="3358017at2759"/>
<accession>A0A1V6P2T7</accession>
<dbReference type="Proteomes" id="UP000191408">
    <property type="component" value="Unassembled WGS sequence"/>
</dbReference>
<organism evidence="6 7">
    <name type="scientific">Penicillium polonicum</name>
    <dbReference type="NCBI Taxonomy" id="60169"/>
    <lineage>
        <taxon>Eukaryota</taxon>
        <taxon>Fungi</taxon>
        <taxon>Dikarya</taxon>
        <taxon>Ascomycota</taxon>
        <taxon>Pezizomycotina</taxon>
        <taxon>Eurotiomycetes</taxon>
        <taxon>Eurotiomycetidae</taxon>
        <taxon>Eurotiales</taxon>
        <taxon>Aspergillaceae</taxon>
        <taxon>Penicillium</taxon>
    </lineage>
</organism>
<dbReference type="PANTHER" id="PTHR31465:SF27">
    <property type="entry name" value="DOMAIN PROTEIN, PUTATIVE (AFU_ORTHOLOGUE AFUA_3G01030)-RELATED"/>
    <property type="match status" value="1"/>
</dbReference>
<keyword evidence="2 5" id="KW-0812">Transmembrane</keyword>
<proteinExistence type="predicted"/>
<feature type="transmembrane region" description="Helical" evidence="5">
    <location>
        <begin position="312"/>
        <end position="332"/>
    </location>
</feature>
<dbReference type="InterPro" id="IPR027417">
    <property type="entry name" value="P-loop_NTPase"/>
</dbReference>
<evidence type="ECO:0000313" key="6">
    <source>
        <dbReference type="EMBL" id="OQD71275.1"/>
    </source>
</evidence>
<evidence type="ECO:0000256" key="2">
    <source>
        <dbReference type="ARBA" id="ARBA00022692"/>
    </source>
</evidence>
<dbReference type="GO" id="GO:0016020">
    <property type="term" value="C:membrane"/>
    <property type="evidence" value="ECO:0007669"/>
    <property type="project" value="UniProtKB-SubCell"/>
</dbReference>
<feature type="transmembrane region" description="Helical" evidence="5">
    <location>
        <begin position="281"/>
        <end position="300"/>
    </location>
</feature>
<protein>
    <submittedName>
        <fullName evidence="6">Uncharacterized protein</fullName>
    </submittedName>
</protein>
<sequence>MSPRSQQQSSSWYFLSLPQLLTFGNSTEQRPGSVLHFRLEASWNIADWLPRKVEVIGYVGRAAANNSTDSVIIFAIQNVILLLGPTLFAASVYMTLGRIIRSVHAEQHSLVPMNWLTKISVMGDVVSFLVQGGASGLTVTGNNVKMASNIVVAGLVIQVVMFGLFIGLPDSGKTLWLDKLETALGTDDFAFYDGSDIIAAVTPGGLEASQNLGEEAKNHCRELAIARIKQECCNTGKSAIVAGHSMVWPEEGQAIWLCSRRSPTTEAFDERINWMSRVRTLYAVSALILIRSIFRVVEYAAGDDGYPLTHEWMLYVFDSVLMIISMLVWGIWHPGTTPRITVPDQEIVTEVAVGLELKEDQGV</sequence>
<keyword evidence="4 5" id="KW-0472">Membrane</keyword>
<feature type="transmembrane region" description="Helical" evidence="5">
    <location>
        <begin position="71"/>
        <end position="94"/>
    </location>
</feature>